<name>A0ABR8JWZ6_9BACT</name>
<reference evidence="1 2" key="1">
    <citation type="submission" date="2020-09" db="EMBL/GenBank/DDBJ databases">
        <authorList>
            <person name="Kim M.K."/>
        </authorList>
    </citation>
    <scope>NUCLEOTIDE SEQUENCE [LARGE SCALE GENOMIC DNA]</scope>
    <source>
        <strain evidence="1 2">BT189</strain>
    </source>
</reference>
<gene>
    <name evidence="1" type="ORF">IC234_13155</name>
</gene>
<dbReference type="Proteomes" id="UP000606003">
    <property type="component" value="Unassembled WGS sequence"/>
</dbReference>
<keyword evidence="2" id="KW-1185">Reference proteome</keyword>
<comment type="caution">
    <text evidence="1">The sequence shown here is derived from an EMBL/GenBank/DDBJ whole genome shotgun (WGS) entry which is preliminary data.</text>
</comment>
<protein>
    <submittedName>
        <fullName evidence="1">Uncharacterized protein</fullName>
    </submittedName>
</protein>
<evidence type="ECO:0000313" key="2">
    <source>
        <dbReference type="Proteomes" id="UP000606003"/>
    </source>
</evidence>
<accession>A0ABR8JWZ6</accession>
<sequence>MAAPYHDLYENHFANIRCSRATFLAFLNYTATATAGSPVPALKKLSADLQAAATALGGAVVTREGQGATGQALTRSKKDVLRAMRVFVQDTHAVQLVPAYRQQPGKLKELLPQGLMHLTDANATDLPVRFEAFAQALTAHAADLGAAPGTTAAGLLAELTAASAAKDAGLKVAKETIGSIGGQWAQATQLLWQTHCTALGALWEHPEQAYLYFNYGLLPNRNPGRDKAAKVPAATA</sequence>
<proteinExistence type="predicted"/>
<evidence type="ECO:0000313" key="1">
    <source>
        <dbReference type="EMBL" id="MBD2723077.1"/>
    </source>
</evidence>
<organism evidence="1 2">
    <name type="scientific">Hymenobacter armeniacus</name>
    <dbReference type="NCBI Taxonomy" id="2771358"/>
    <lineage>
        <taxon>Bacteria</taxon>
        <taxon>Pseudomonadati</taxon>
        <taxon>Bacteroidota</taxon>
        <taxon>Cytophagia</taxon>
        <taxon>Cytophagales</taxon>
        <taxon>Hymenobacteraceae</taxon>
        <taxon>Hymenobacter</taxon>
    </lineage>
</organism>
<dbReference type="EMBL" id="JACXAC010000004">
    <property type="protein sequence ID" value="MBD2723077.1"/>
    <property type="molecule type" value="Genomic_DNA"/>
</dbReference>
<dbReference type="RefSeq" id="WP_190925341.1">
    <property type="nucleotide sequence ID" value="NZ_JACXAC010000004.1"/>
</dbReference>